<evidence type="ECO:0008006" key="3">
    <source>
        <dbReference type="Google" id="ProtNLM"/>
    </source>
</evidence>
<evidence type="ECO:0000313" key="2">
    <source>
        <dbReference type="Proteomes" id="UP000076532"/>
    </source>
</evidence>
<dbReference type="AlphaFoldDB" id="A0A166FFC0"/>
<dbReference type="InterPro" id="IPR008936">
    <property type="entry name" value="Rho_GTPase_activation_prot"/>
</dbReference>
<gene>
    <name evidence="1" type="ORF">FIBSPDRAFT_934489</name>
</gene>
<dbReference type="EMBL" id="KV417590">
    <property type="protein sequence ID" value="KZP16745.1"/>
    <property type="molecule type" value="Genomic_DNA"/>
</dbReference>
<protein>
    <recommendedName>
        <fullName evidence="3">Rho-GAP domain-containing protein</fullName>
    </recommendedName>
</protein>
<keyword evidence="2" id="KW-1185">Reference proteome</keyword>
<name>A0A166FFC0_9AGAM</name>
<dbReference type="OrthoDB" id="79452at2759"/>
<accession>A0A166FFC0</accession>
<dbReference type="Gene3D" id="1.10.555.10">
    <property type="entry name" value="Rho GTPase activation protein"/>
    <property type="match status" value="1"/>
</dbReference>
<sequence>MADNEAYLKPVHFQEMPSLDQHNTVRAPQMQWSPAIFMNLYKLLHTIVQDQHSPPRRILGCKDVLEWACIQKMHAWDSSLKGPQTVVGADVRRSIAFASTQILIGGQACNIPIIVHKCIEALQNTRQPHALLQNPPDETHCTGLITAFNSGPSYGLDLDLAHEPAANTFWLLVRYVEALPAALIHPVLVHPLDIWCVSPSRVRVQQHQVVKDHYAQRTDRDPTAAMAPDAWLQPRQCDVDPTDDSVTEEETKQVAIAALLLRLLPPSVFVLLVYLMDFLLELCTHPDYEITLEEIVDTFANKLVRGDDHALSEDIFMWLLTRWPEISGLLIKNSLADCKDTELDTGLTNANALADDDDAQPQRRHSQVSKELYQHAQGLHTRNAELARQKKHAHEALRAARTEEQVCTLGDLIKELGAEKDVLGALMIEIQSRLKAVEEDN</sequence>
<organism evidence="1 2">
    <name type="scientific">Athelia psychrophila</name>
    <dbReference type="NCBI Taxonomy" id="1759441"/>
    <lineage>
        <taxon>Eukaryota</taxon>
        <taxon>Fungi</taxon>
        <taxon>Dikarya</taxon>
        <taxon>Basidiomycota</taxon>
        <taxon>Agaricomycotina</taxon>
        <taxon>Agaricomycetes</taxon>
        <taxon>Agaricomycetidae</taxon>
        <taxon>Atheliales</taxon>
        <taxon>Atheliaceae</taxon>
        <taxon>Athelia</taxon>
    </lineage>
</organism>
<proteinExistence type="predicted"/>
<evidence type="ECO:0000313" key="1">
    <source>
        <dbReference type="EMBL" id="KZP16745.1"/>
    </source>
</evidence>
<dbReference type="STRING" id="436010.A0A166FFC0"/>
<reference evidence="1 2" key="1">
    <citation type="journal article" date="2016" name="Mol. Biol. Evol.">
        <title>Comparative Genomics of Early-Diverging Mushroom-Forming Fungi Provides Insights into the Origins of Lignocellulose Decay Capabilities.</title>
        <authorList>
            <person name="Nagy L.G."/>
            <person name="Riley R."/>
            <person name="Tritt A."/>
            <person name="Adam C."/>
            <person name="Daum C."/>
            <person name="Floudas D."/>
            <person name="Sun H."/>
            <person name="Yadav J.S."/>
            <person name="Pangilinan J."/>
            <person name="Larsson K.H."/>
            <person name="Matsuura K."/>
            <person name="Barry K."/>
            <person name="Labutti K."/>
            <person name="Kuo R."/>
            <person name="Ohm R.A."/>
            <person name="Bhattacharya S.S."/>
            <person name="Shirouzu T."/>
            <person name="Yoshinaga Y."/>
            <person name="Martin F.M."/>
            <person name="Grigoriev I.V."/>
            <person name="Hibbett D.S."/>
        </authorList>
    </citation>
    <scope>NUCLEOTIDE SEQUENCE [LARGE SCALE GENOMIC DNA]</scope>
    <source>
        <strain evidence="1 2">CBS 109695</strain>
    </source>
</reference>
<dbReference type="Proteomes" id="UP000076532">
    <property type="component" value="Unassembled WGS sequence"/>
</dbReference>
<dbReference type="SUPFAM" id="SSF48350">
    <property type="entry name" value="GTPase activation domain, GAP"/>
    <property type="match status" value="1"/>
</dbReference>